<dbReference type="PANTHER" id="PTHR31717">
    <property type="entry name" value="ZINC FINGER PROTEIN CONSTANS-LIKE 10"/>
    <property type="match status" value="1"/>
</dbReference>
<evidence type="ECO:0000256" key="2">
    <source>
        <dbReference type="ARBA" id="ARBA00022771"/>
    </source>
</evidence>
<dbReference type="EMBL" id="UZAU01000694">
    <property type="status" value="NOT_ANNOTATED_CDS"/>
    <property type="molecule type" value="Genomic_DNA"/>
</dbReference>
<dbReference type="PANTHER" id="PTHR31717:SF60">
    <property type="entry name" value="B-BOX TYPE ZINC FINGER FAMILY PROTEIN"/>
    <property type="match status" value="1"/>
</dbReference>
<evidence type="ECO:0000313" key="6">
    <source>
        <dbReference type="Proteomes" id="UP000596661"/>
    </source>
</evidence>
<keyword evidence="3" id="KW-0862">Zinc</keyword>
<dbReference type="CDD" id="cd19821">
    <property type="entry name" value="Bbox1_BBX-like"/>
    <property type="match status" value="1"/>
</dbReference>
<dbReference type="Gramene" id="evm.model.08.891">
    <property type="protein sequence ID" value="cds.evm.model.08.891"/>
    <property type="gene ID" value="evm.TU.08.891"/>
</dbReference>
<evidence type="ECO:0000256" key="3">
    <source>
        <dbReference type="ARBA" id="ARBA00022833"/>
    </source>
</evidence>
<dbReference type="AlphaFoldDB" id="A0A803QCP8"/>
<reference evidence="5" key="2">
    <citation type="submission" date="2021-03" db="UniProtKB">
        <authorList>
            <consortium name="EnsemblPlants"/>
        </authorList>
    </citation>
    <scope>IDENTIFICATION</scope>
</reference>
<feature type="region of interest" description="Disordered" evidence="4">
    <location>
        <begin position="85"/>
        <end position="112"/>
    </location>
</feature>
<proteinExistence type="predicted"/>
<name>A0A803QCP8_CANSA</name>
<dbReference type="EnsemblPlants" id="evm.model.08.891">
    <property type="protein sequence ID" value="cds.evm.model.08.891"/>
    <property type="gene ID" value="evm.TU.08.891"/>
</dbReference>
<protein>
    <recommendedName>
        <fullName evidence="7">B box-type domain-containing protein</fullName>
    </recommendedName>
</protein>
<evidence type="ECO:0008006" key="7">
    <source>
        <dbReference type="Google" id="ProtNLM"/>
    </source>
</evidence>
<dbReference type="GO" id="GO:0008270">
    <property type="term" value="F:zinc ion binding"/>
    <property type="evidence" value="ECO:0007669"/>
    <property type="project" value="UniProtKB-KW"/>
</dbReference>
<sequence length="205" mass="22699">MYCESDQASLCWDCDEKVHGANFLVAKHSRSLLCHVCNFPTPWMASGAELTPTVSVCESCVDFHNRKFEQGRDEFDEEGENQVVPWSFSSSSPPPMAESSSSSDEDRFSNSKRRLENADLHSDSSMLRKFRHNQNFAEGTYLVSMSTGFSLDSIKCSALWLSQCTTMSSALKPNSDVKPLSQITSLIASVAAIYSAFVEDSATTF</sequence>
<evidence type="ECO:0000256" key="4">
    <source>
        <dbReference type="SAM" id="MobiDB-lite"/>
    </source>
</evidence>
<dbReference type="Proteomes" id="UP000596661">
    <property type="component" value="Chromosome 8"/>
</dbReference>
<evidence type="ECO:0000256" key="1">
    <source>
        <dbReference type="ARBA" id="ARBA00022723"/>
    </source>
</evidence>
<organism evidence="5 6">
    <name type="scientific">Cannabis sativa</name>
    <name type="common">Hemp</name>
    <name type="synonym">Marijuana</name>
    <dbReference type="NCBI Taxonomy" id="3483"/>
    <lineage>
        <taxon>Eukaryota</taxon>
        <taxon>Viridiplantae</taxon>
        <taxon>Streptophyta</taxon>
        <taxon>Embryophyta</taxon>
        <taxon>Tracheophyta</taxon>
        <taxon>Spermatophyta</taxon>
        <taxon>Magnoliopsida</taxon>
        <taxon>eudicotyledons</taxon>
        <taxon>Gunneridae</taxon>
        <taxon>Pentapetalae</taxon>
        <taxon>rosids</taxon>
        <taxon>fabids</taxon>
        <taxon>Rosales</taxon>
        <taxon>Cannabaceae</taxon>
        <taxon>Cannabis</taxon>
    </lineage>
</organism>
<reference evidence="5" key="1">
    <citation type="submission" date="2018-11" db="EMBL/GenBank/DDBJ databases">
        <authorList>
            <person name="Grassa J C."/>
        </authorList>
    </citation>
    <scope>NUCLEOTIDE SEQUENCE [LARGE SCALE GENOMIC DNA]</scope>
</reference>
<keyword evidence="6" id="KW-1185">Reference proteome</keyword>
<accession>A0A803QCP8</accession>
<keyword evidence="2" id="KW-0863">Zinc-finger</keyword>
<feature type="compositionally biased region" description="Low complexity" evidence="4">
    <location>
        <begin position="85"/>
        <end position="102"/>
    </location>
</feature>
<keyword evidence="1" id="KW-0479">Metal-binding</keyword>
<evidence type="ECO:0000313" key="5">
    <source>
        <dbReference type="EnsemblPlants" id="cds.evm.model.08.891"/>
    </source>
</evidence>
<dbReference type="InterPro" id="IPR049808">
    <property type="entry name" value="CONSTANS-like_Bbox1"/>
</dbReference>